<sequence>MWVIYWYDERTKAPPLTTMRSNSHTAEENMARVSPGVIFLIVLGSVTVASLLFYFLYPLLQGCLERRRAHRDHKDWPRRSHADYSMNRRLISEEV</sequence>
<dbReference type="AlphaFoldDB" id="A0AAW0Q9G4"/>
<keyword evidence="1" id="KW-0812">Transmembrane</keyword>
<proteinExistence type="predicted"/>
<dbReference type="Proteomes" id="UP001392437">
    <property type="component" value="Unassembled WGS sequence"/>
</dbReference>
<evidence type="ECO:0000256" key="1">
    <source>
        <dbReference type="SAM" id="Phobius"/>
    </source>
</evidence>
<gene>
    <name evidence="2" type="ORF">PG999_014629</name>
</gene>
<evidence type="ECO:0000313" key="3">
    <source>
        <dbReference type="Proteomes" id="UP001392437"/>
    </source>
</evidence>
<reference evidence="2 3" key="1">
    <citation type="submission" date="2023-01" db="EMBL/GenBank/DDBJ databases">
        <title>Analysis of 21 Apiospora genomes using comparative genomics revels a genus with tremendous synthesis potential of carbohydrate active enzymes and secondary metabolites.</title>
        <authorList>
            <person name="Sorensen T."/>
        </authorList>
    </citation>
    <scope>NUCLEOTIDE SEQUENCE [LARGE SCALE GENOMIC DNA]</scope>
    <source>
        <strain evidence="2 3">CBS 117206</strain>
    </source>
</reference>
<protein>
    <submittedName>
        <fullName evidence="2">Uncharacterized protein</fullName>
    </submittedName>
</protein>
<keyword evidence="1" id="KW-0472">Membrane</keyword>
<dbReference type="EMBL" id="JAQQWP010000012">
    <property type="protein sequence ID" value="KAK8093042.1"/>
    <property type="molecule type" value="Genomic_DNA"/>
</dbReference>
<name>A0AAW0Q9G4_9PEZI</name>
<comment type="caution">
    <text evidence="2">The sequence shown here is derived from an EMBL/GenBank/DDBJ whole genome shotgun (WGS) entry which is preliminary data.</text>
</comment>
<organism evidence="2 3">
    <name type="scientific">Apiospora kogelbergensis</name>
    <dbReference type="NCBI Taxonomy" id="1337665"/>
    <lineage>
        <taxon>Eukaryota</taxon>
        <taxon>Fungi</taxon>
        <taxon>Dikarya</taxon>
        <taxon>Ascomycota</taxon>
        <taxon>Pezizomycotina</taxon>
        <taxon>Sordariomycetes</taxon>
        <taxon>Xylariomycetidae</taxon>
        <taxon>Amphisphaeriales</taxon>
        <taxon>Apiosporaceae</taxon>
        <taxon>Apiospora</taxon>
    </lineage>
</organism>
<feature type="transmembrane region" description="Helical" evidence="1">
    <location>
        <begin position="37"/>
        <end position="60"/>
    </location>
</feature>
<keyword evidence="1" id="KW-1133">Transmembrane helix</keyword>
<keyword evidence="3" id="KW-1185">Reference proteome</keyword>
<accession>A0AAW0Q9G4</accession>
<evidence type="ECO:0000313" key="2">
    <source>
        <dbReference type="EMBL" id="KAK8093042.1"/>
    </source>
</evidence>